<protein>
    <submittedName>
        <fullName evidence="1">Uncharacterized protein</fullName>
    </submittedName>
</protein>
<name>A0ACB9Q168_BAUVA</name>
<comment type="caution">
    <text evidence="1">The sequence shown here is derived from an EMBL/GenBank/DDBJ whole genome shotgun (WGS) entry which is preliminary data.</text>
</comment>
<organism evidence="1 2">
    <name type="scientific">Bauhinia variegata</name>
    <name type="common">Purple orchid tree</name>
    <name type="synonym">Phanera variegata</name>
    <dbReference type="NCBI Taxonomy" id="167791"/>
    <lineage>
        <taxon>Eukaryota</taxon>
        <taxon>Viridiplantae</taxon>
        <taxon>Streptophyta</taxon>
        <taxon>Embryophyta</taxon>
        <taxon>Tracheophyta</taxon>
        <taxon>Spermatophyta</taxon>
        <taxon>Magnoliopsida</taxon>
        <taxon>eudicotyledons</taxon>
        <taxon>Gunneridae</taxon>
        <taxon>Pentapetalae</taxon>
        <taxon>rosids</taxon>
        <taxon>fabids</taxon>
        <taxon>Fabales</taxon>
        <taxon>Fabaceae</taxon>
        <taxon>Cercidoideae</taxon>
        <taxon>Cercideae</taxon>
        <taxon>Bauhiniinae</taxon>
        <taxon>Bauhinia</taxon>
    </lineage>
</organism>
<evidence type="ECO:0000313" key="2">
    <source>
        <dbReference type="Proteomes" id="UP000828941"/>
    </source>
</evidence>
<evidence type="ECO:0000313" key="1">
    <source>
        <dbReference type="EMBL" id="KAI4354546.1"/>
    </source>
</evidence>
<gene>
    <name evidence="1" type="ORF">L6164_003398</name>
</gene>
<dbReference type="Proteomes" id="UP000828941">
    <property type="component" value="Chromosome 2"/>
</dbReference>
<dbReference type="EMBL" id="CM039427">
    <property type="protein sequence ID" value="KAI4354546.1"/>
    <property type="molecule type" value="Genomic_DNA"/>
</dbReference>
<proteinExistence type="predicted"/>
<keyword evidence="2" id="KW-1185">Reference proteome</keyword>
<accession>A0ACB9Q168</accession>
<sequence length="531" mass="59846">MRAQVLSKLVEVHLSISLSLWKLTWRASCPLFSTAFRLDLHNPLIFHRNFTKKMSFSVNYRLLSCLNRLKNRSFSTQQIGTASAADILYSHLHKSNGSLEQSLSTVKAKLDSQSVLEVLHRCSPKQSLMGIKFFIWAGLQSSYRHSSYTYRKACNLFCISQNPQIISDVIESYGAEGSLVTVKTFRVVLKLCEEAQLADEALWVLRKMAEFNLLADTTMYNIVIRLYCKKGNVEMAGKLMKEMGLKDLYPDIITYMTMIEGFCDASQLEDACLMLKVMRDSGYSPNSVVYSTLLNGFCRSGSMERALELLGEMEKEGGNYSPSVITYTSLIQSFAKKGQWTEALLILDRMKAFGCSANRVTASTLIERLCVVGRVEEAHKLIDKLVTEHGTSYSDCCSSLLIALIKTKKLEAAEKLFREMLAGDVRPDSFACSLFLKELLKEDRVLDGFFLLNKIVDKGYLSSIDSDVYRILLVGLCRHNHLMEAAKLARITLKKSIVLRSPYSESVIDFLKNSGEIDLANQLTGLQKEHL</sequence>
<reference evidence="1 2" key="1">
    <citation type="journal article" date="2022" name="DNA Res.">
        <title>Chromosomal-level genome assembly of the orchid tree Bauhinia variegata (Leguminosae; Cercidoideae) supports the allotetraploid origin hypothesis of Bauhinia.</title>
        <authorList>
            <person name="Zhong Y."/>
            <person name="Chen Y."/>
            <person name="Zheng D."/>
            <person name="Pang J."/>
            <person name="Liu Y."/>
            <person name="Luo S."/>
            <person name="Meng S."/>
            <person name="Qian L."/>
            <person name="Wei D."/>
            <person name="Dai S."/>
            <person name="Zhou R."/>
        </authorList>
    </citation>
    <scope>NUCLEOTIDE SEQUENCE [LARGE SCALE GENOMIC DNA]</scope>
    <source>
        <strain evidence="1">BV-YZ2020</strain>
    </source>
</reference>